<evidence type="ECO:0000256" key="4">
    <source>
        <dbReference type="ARBA" id="ARBA00022670"/>
    </source>
</evidence>
<evidence type="ECO:0000256" key="9">
    <source>
        <dbReference type="ARBA" id="ARBA00022989"/>
    </source>
</evidence>
<evidence type="ECO:0000256" key="12">
    <source>
        <dbReference type="SAM" id="Phobius"/>
    </source>
</evidence>
<dbReference type="Pfam" id="PF02163">
    <property type="entry name" value="Peptidase_M50"/>
    <property type="match status" value="2"/>
</dbReference>
<evidence type="ECO:0000256" key="10">
    <source>
        <dbReference type="ARBA" id="ARBA00023049"/>
    </source>
</evidence>
<feature type="transmembrane region" description="Helical" evidence="12">
    <location>
        <begin position="196"/>
        <end position="213"/>
    </location>
</feature>
<comment type="cofactor">
    <cofactor evidence="1">
        <name>Zn(2+)</name>
        <dbReference type="ChEBI" id="CHEBI:29105"/>
    </cofactor>
</comment>
<evidence type="ECO:0000313" key="15">
    <source>
        <dbReference type="Proteomes" id="UP001589776"/>
    </source>
</evidence>
<evidence type="ECO:0000256" key="3">
    <source>
        <dbReference type="ARBA" id="ARBA00007931"/>
    </source>
</evidence>
<keyword evidence="10" id="KW-0482">Metalloprotease</keyword>
<evidence type="ECO:0000259" key="13">
    <source>
        <dbReference type="Pfam" id="PF02163"/>
    </source>
</evidence>
<reference evidence="14 15" key="1">
    <citation type="submission" date="2024-09" db="EMBL/GenBank/DDBJ databases">
        <authorList>
            <person name="Sun Q."/>
            <person name="Mori K."/>
        </authorList>
    </citation>
    <scope>NUCLEOTIDE SEQUENCE [LARGE SCALE GENOMIC DNA]</scope>
    <source>
        <strain evidence="14 15">CCM 7759</strain>
    </source>
</reference>
<dbReference type="PANTHER" id="PTHR39188:SF3">
    <property type="entry name" value="STAGE IV SPORULATION PROTEIN FB"/>
    <property type="match status" value="1"/>
</dbReference>
<feature type="domain" description="Peptidase M50" evidence="13">
    <location>
        <begin position="45"/>
        <end position="112"/>
    </location>
</feature>
<dbReference type="EMBL" id="JBHLWN010000031">
    <property type="protein sequence ID" value="MFC0212589.1"/>
    <property type="molecule type" value="Genomic_DNA"/>
</dbReference>
<evidence type="ECO:0000256" key="1">
    <source>
        <dbReference type="ARBA" id="ARBA00001947"/>
    </source>
</evidence>
<proteinExistence type="inferred from homology"/>
<dbReference type="GO" id="GO:0016787">
    <property type="term" value="F:hydrolase activity"/>
    <property type="evidence" value="ECO:0007669"/>
    <property type="project" value="UniProtKB-KW"/>
</dbReference>
<evidence type="ECO:0000256" key="11">
    <source>
        <dbReference type="ARBA" id="ARBA00023136"/>
    </source>
</evidence>
<evidence type="ECO:0000256" key="5">
    <source>
        <dbReference type="ARBA" id="ARBA00022692"/>
    </source>
</evidence>
<comment type="subcellular location">
    <subcellularLocation>
        <location evidence="2">Membrane</location>
        <topology evidence="2">Multi-pass membrane protein</topology>
    </subcellularLocation>
</comment>
<keyword evidence="9 12" id="KW-1133">Transmembrane helix</keyword>
<feature type="transmembrane region" description="Helical" evidence="12">
    <location>
        <begin position="166"/>
        <end position="190"/>
    </location>
</feature>
<accession>A0ABV6DIW8</accession>
<evidence type="ECO:0000313" key="14">
    <source>
        <dbReference type="EMBL" id="MFC0212589.1"/>
    </source>
</evidence>
<dbReference type="Proteomes" id="UP001589776">
    <property type="component" value="Unassembled WGS sequence"/>
</dbReference>
<dbReference type="EC" id="3.4.24.-" evidence="14"/>
<keyword evidence="4" id="KW-0645">Protease</keyword>
<keyword evidence="11 12" id="KW-0472">Membrane</keyword>
<dbReference type="RefSeq" id="WP_377469779.1">
    <property type="nucleotide sequence ID" value="NZ_JBHLWN010000031.1"/>
</dbReference>
<evidence type="ECO:0000256" key="8">
    <source>
        <dbReference type="ARBA" id="ARBA00022833"/>
    </source>
</evidence>
<feature type="domain" description="Peptidase M50" evidence="13">
    <location>
        <begin position="119"/>
        <end position="162"/>
    </location>
</feature>
<evidence type="ECO:0000256" key="6">
    <source>
        <dbReference type="ARBA" id="ARBA00022723"/>
    </source>
</evidence>
<comment type="similarity">
    <text evidence="3">Belongs to the peptidase M50B family.</text>
</comment>
<keyword evidence="15" id="KW-1185">Reference proteome</keyword>
<keyword evidence="6" id="KW-0479">Metal-binding</keyword>
<sequence>MFRKGIKPFWPQLPVRLLGAPIRLHPLFVVMLVLSVLTGYFLETITLFVIVFIHELGHASAARGFGWRIRQISLLPFGGVAEVEEHGNVPAKEELIVALAGPLQHVWMIGFAWLMRSAGVLEEAWWTYFIEANLMIALFNLLPILPLDGGKVLLVLVGTGTPYRRTIVWCGYAGLLLSGMMAVSAMVRIAAGDLQLNVLMIAVFLFSSNWMLLRHAPYQFLRFLMSREAAAARHIGSGTLAQPIVVSGQRLVADVVKLLLRDKYHLIYVLGEQGAIQAVVPEQRVVEKYLREPPPGGSVSELIVVK</sequence>
<evidence type="ECO:0000256" key="2">
    <source>
        <dbReference type="ARBA" id="ARBA00004141"/>
    </source>
</evidence>
<dbReference type="CDD" id="cd06161">
    <property type="entry name" value="S2P-M50_SpoIVFB"/>
    <property type="match status" value="1"/>
</dbReference>
<keyword evidence="7 14" id="KW-0378">Hydrolase</keyword>
<comment type="caution">
    <text evidence="14">The sequence shown here is derived from an EMBL/GenBank/DDBJ whole genome shotgun (WGS) entry which is preliminary data.</text>
</comment>
<protein>
    <submittedName>
        <fullName evidence="14">M50 family metallopeptidase</fullName>
        <ecNumber evidence="14">3.4.24.-</ecNumber>
    </submittedName>
</protein>
<feature type="transmembrane region" description="Helical" evidence="12">
    <location>
        <begin position="27"/>
        <end position="53"/>
    </location>
</feature>
<keyword evidence="8" id="KW-0862">Zinc</keyword>
<name>A0ABV6DIW8_9BACL</name>
<dbReference type="InterPro" id="IPR008915">
    <property type="entry name" value="Peptidase_M50"/>
</dbReference>
<gene>
    <name evidence="14" type="ORF">ACFFK0_08945</name>
</gene>
<organism evidence="14 15">
    <name type="scientific">Paenibacillus chartarius</name>
    <dbReference type="NCBI Taxonomy" id="747481"/>
    <lineage>
        <taxon>Bacteria</taxon>
        <taxon>Bacillati</taxon>
        <taxon>Bacillota</taxon>
        <taxon>Bacilli</taxon>
        <taxon>Bacillales</taxon>
        <taxon>Paenibacillaceae</taxon>
        <taxon>Paenibacillus</taxon>
    </lineage>
</organism>
<evidence type="ECO:0000256" key="7">
    <source>
        <dbReference type="ARBA" id="ARBA00022801"/>
    </source>
</evidence>
<feature type="transmembrane region" description="Helical" evidence="12">
    <location>
        <begin position="126"/>
        <end position="145"/>
    </location>
</feature>
<keyword evidence="5 12" id="KW-0812">Transmembrane</keyword>
<dbReference type="PANTHER" id="PTHR39188">
    <property type="entry name" value="MEMBRANE-ASSOCIATED ZINC METALLOPROTEASE M50B"/>
    <property type="match status" value="1"/>
</dbReference>